<feature type="domain" description="Nudix hydrolase" evidence="4">
    <location>
        <begin position="2"/>
        <end position="126"/>
    </location>
</feature>
<dbReference type="CDD" id="cd04673">
    <property type="entry name" value="NUDIX_ADPRase"/>
    <property type="match status" value="1"/>
</dbReference>
<dbReference type="RefSeq" id="WP_035246858.1">
    <property type="nucleotide sequence ID" value="NZ_AQQY01000001.1"/>
</dbReference>
<name>A0A058ZR27_9RHOB</name>
<dbReference type="Pfam" id="PF00293">
    <property type="entry name" value="NUDIX"/>
    <property type="match status" value="1"/>
</dbReference>
<dbReference type="PROSITE" id="PS51462">
    <property type="entry name" value="NUDIX"/>
    <property type="match status" value="1"/>
</dbReference>
<dbReference type="PROSITE" id="PS00893">
    <property type="entry name" value="NUDIX_BOX"/>
    <property type="match status" value="1"/>
</dbReference>
<sequence>MTPRLAVLAIVAREDQVLLVQRRNPPDAGKWGFPGGKVDFGETVFAAAERELLEETGVTARATQILGTHELILPEFHYFMVGVLCRYETGTPVAADDAMVARWVGLDALETLDLSADVAETARAACQVL</sequence>
<comment type="similarity">
    <text evidence="3">Belongs to the Nudix hydrolase family.</text>
</comment>
<evidence type="ECO:0000259" key="4">
    <source>
        <dbReference type="PROSITE" id="PS51462"/>
    </source>
</evidence>
<dbReference type="EMBL" id="AQQY01000001">
    <property type="protein sequence ID" value="KCV83276.1"/>
    <property type="molecule type" value="Genomic_DNA"/>
</dbReference>
<dbReference type="PANTHER" id="PTHR43736">
    <property type="entry name" value="ADP-RIBOSE PYROPHOSPHATASE"/>
    <property type="match status" value="1"/>
</dbReference>
<gene>
    <name evidence="5" type="ORF">ATO10_00905</name>
</gene>
<evidence type="ECO:0000256" key="2">
    <source>
        <dbReference type="ARBA" id="ARBA00022801"/>
    </source>
</evidence>
<dbReference type="Proteomes" id="UP000024836">
    <property type="component" value="Unassembled WGS sequence"/>
</dbReference>
<reference evidence="5 6" key="1">
    <citation type="submission" date="2013-04" db="EMBL/GenBank/DDBJ databases">
        <title>Shimia sp. 22II-S11-Z10 Genome Sequencing.</title>
        <authorList>
            <person name="Lai Q."/>
            <person name="Li G."/>
            <person name="Shao Z."/>
        </authorList>
    </citation>
    <scope>NUCLEOTIDE SEQUENCE [LARGE SCALE GENOMIC DNA]</scope>
    <source>
        <strain evidence="6">22II-S11-Z10</strain>
    </source>
</reference>
<dbReference type="AlphaFoldDB" id="A0A058ZR27"/>
<dbReference type="InterPro" id="IPR015797">
    <property type="entry name" value="NUDIX_hydrolase-like_dom_sf"/>
</dbReference>
<dbReference type="PRINTS" id="PR00502">
    <property type="entry name" value="NUDIXFAMILY"/>
</dbReference>
<dbReference type="PANTHER" id="PTHR43736:SF1">
    <property type="entry name" value="DIHYDRONEOPTERIN TRIPHOSPHATE DIPHOSPHATASE"/>
    <property type="match status" value="1"/>
</dbReference>
<dbReference type="Gene3D" id="3.90.79.10">
    <property type="entry name" value="Nucleoside Triphosphate Pyrophosphohydrolase"/>
    <property type="match status" value="1"/>
</dbReference>
<keyword evidence="2 3" id="KW-0378">Hydrolase</keyword>
<protein>
    <submittedName>
        <fullName evidence="5">NUDIX hydrolase</fullName>
    </submittedName>
</protein>
<dbReference type="STRING" id="1461693.ATO10_00905"/>
<evidence type="ECO:0000256" key="3">
    <source>
        <dbReference type="RuleBase" id="RU003476"/>
    </source>
</evidence>
<evidence type="ECO:0000313" key="5">
    <source>
        <dbReference type="EMBL" id="KCV83276.1"/>
    </source>
</evidence>
<accession>A0A058ZR27</accession>
<dbReference type="SUPFAM" id="SSF55811">
    <property type="entry name" value="Nudix"/>
    <property type="match status" value="1"/>
</dbReference>
<dbReference type="InterPro" id="IPR000086">
    <property type="entry name" value="NUDIX_hydrolase_dom"/>
</dbReference>
<dbReference type="InterPro" id="IPR020476">
    <property type="entry name" value="Nudix_hydrolase"/>
</dbReference>
<organism evidence="5 6">
    <name type="scientific">Actibacterium atlanticum</name>
    <dbReference type="NCBI Taxonomy" id="1461693"/>
    <lineage>
        <taxon>Bacteria</taxon>
        <taxon>Pseudomonadati</taxon>
        <taxon>Pseudomonadota</taxon>
        <taxon>Alphaproteobacteria</taxon>
        <taxon>Rhodobacterales</taxon>
        <taxon>Roseobacteraceae</taxon>
        <taxon>Actibacterium</taxon>
    </lineage>
</organism>
<comment type="caution">
    <text evidence="5">The sequence shown here is derived from an EMBL/GenBank/DDBJ whole genome shotgun (WGS) entry which is preliminary data.</text>
</comment>
<proteinExistence type="inferred from homology"/>
<dbReference type="eggNOG" id="COG1051">
    <property type="taxonomic scope" value="Bacteria"/>
</dbReference>
<dbReference type="GO" id="GO:0016787">
    <property type="term" value="F:hydrolase activity"/>
    <property type="evidence" value="ECO:0007669"/>
    <property type="project" value="UniProtKB-KW"/>
</dbReference>
<keyword evidence="6" id="KW-1185">Reference proteome</keyword>
<evidence type="ECO:0000256" key="1">
    <source>
        <dbReference type="ARBA" id="ARBA00001946"/>
    </source>
</evidence>
<dbReference type="OrthoDB" id="9761969at2"/>
<evidence type="ECO:0000313" key="6">
    <source>
        <dbReference type="Proteomes" id="UP000024836"/>
    </source>
</evidence>
<comment type="cofactor">
    <cofactor evidence="1">
        <name>Mg(2+)</name>
        <dbReference type="ChEBI" id="CHEBI:18420"/>
    </cofactor>
</comment>
<dbReference type="InterPro" id="IPR020084">
    <property type="entry name" value="NUDIX_hydrolase_CS"/>
</dbReference>